<evidence type="ECO:0000313" key="2">
    <source>
        <dbReference type="EMBL" id="KAJ6980747.1"/>
    </source>
</evidence>
<accession>A0AAD6MAL7</accession>
<keyword evidence="1" id="KW-0812">Transmembrane</keyword>
<name>A0AAD6MAL7_9ROSI</name>
<comment type="caution">
    <text evidence="2">The sequence shown here is derived from an EMBL/GenBank/DDBJ whole genome shotgun (WGS) entry which is preliminary data.</text>
</comment>
<dbReference type="AlphaFoldDB" id="A0AAD6MAL7"/>
<keyword evidence="1" id="KW-1133">Transmembrane helix</keyword>
<evidence type="ECO:0000313" key="3">
    <source>
        <dbReference type="Proteomes" id="UP001164929"/>
    </source>
</evidence>
<proteinExistence type="predicted"/>
<gene>
    <name evidence="2" type="ORF">NC653_024179</name>
</gene>
<dbReference type="EMBL" id="JAQIZT010000010">
    <property type="protein sequence ID" value="KAJ6980747.1"/>
    <property type="molecule type" value="Genomic_DNA"/>
</dbReference>
<sequence length="110" mass="12283">MTVLVGSSVGHDLLTLLFISFPATMFEALEALVLIVGGRGTEHQNAQTRQIFSCLLPTLGIFWDCEQVGDAQLGIAFYLFATGRSCNIPWRWRGFDLKLARSHMYLFTAL</sequence>
<organism evidence="2 3">
    <name type="scientific">Populus alba x Populus x berolinensis</name>
    <dbReference type="NCBI Taxonomy" id="444605"/>
    <lineage>
        <taxon>Eukaryota</taxon>
        <taxon>Viridiplantae</taxon>
        <taxon>Streptophyta</taxon>
        <taxon>Embryophyta</taxon>
        <taxon>Tracheophyta</taxon>
        <taxon>Spermatophyta</taxon>
        <taxon>Magnoliopsida</taxon>
        <taxon>eudicotyledons</taxon>
        <taxon>Gunneridae</taxon>
        <taxon>Pentapetalae</taxon>
        <taxon>rosids</taxon>
        <taxon>fabids</taxon>
        <taxon>Malpighiales</taxon>
        <taxon>Salicaceae</taxon>
        <taxon>Saliceae</taxon>
        <taxon>Populus</taxon>
    </lineage>
</organism>
<evidence type="ECO:0000256" key="1">
    <source>
        <dbReference type="SAM" id="Phobius"/>
    </source>
</evidence>
<reference evidence="2" key="1">
    <citation type="journal article" date="2023" name="Mol. Ecol. Resour.">
        <title>Chromosome-level genome assembly of a triploid poplar Populus alba 'Berolinensis'.</title>
        <authorList>
            <person name="Chen S."/>
            <person name="Yu Y."/>
            <person name="Wang X."/>
            <person name="Wang S."/>
            <person name="Zhang T."/>
            <person name="Zhou Y."/>
            <person name="He R."/>
            <person name="Meng N."/>
            <person name="Wang Y."/>
            <person name="Liu W."/>
            <person name="Liu Z."/>
            <person name="Liu J."/>
            <person name="Guo Q."/>
            <person name="Huang H."/>
            <person name="Sederoff R.R."/>
            <person name="Wang G."/>
            <person name="Qu G."/>
            <person name="Chen S."/>
        </authorList>
    </citation>
    <scope>NUCLEOTIDE SEQUENCE</scope>
    <source>
        <strain evidence="2">SC-2020</strain>
    </source>
</reference>
<feature type="transmembrane region" description="Helical" evidence="1">
    <location>
        <begin position="13"/>
        <end position="36"/>
    </location>
</feature>
<dbReference type="Proteomes" id="UP001164929">
    <property type="component" value="Chromosome 10"/>
</dbReference>
<keyword evidence="1" id="KW-0472">Membrane</keyword>
<protein>
    <submittedName>
        <fullName evidence="2">Uncharacterized protein</fullName>
    </submittedName>
</protein>
<keyword evidence="3" id="KW-1185">Reference proteome</keyword>